<keyword evidence="5" id="KW-1185">Reference proteome</keyword>
<keyword evidence="1" id="KW-0378">Hydrolase</keyword>
<sequence>MAPINKKQPYEALYAVSLLTSYLIRVPYWVLISLLPSTRPRPSWTFFEAFIVHSNKFLFFGRCLPDGYQPEAVDVADIPEQKTLKKSHVVVIPPAKEKYLAGMATIDPSIVPISIPGYFFGDERERTKALPGEKVWLLAHGGGYFDAHARENGWPCVQVFAMLRNSKTDKVLTFEYRLAPQAPWPAPLLDAISAYAYLVDDCGFEPQNIMIGGDSAGGHLALALARYLRDEKTLPMPKCLLLNSPWSDFSVDAPAIDSDVLDMVAHGPVIRKLFAANGTIRHTSNPPSATPTIDFSSPYFSPASTDSPPGSFTGFPTTLITYGSAEAMMPEIMRLKEKMQGDGVDVATVVGKDGMHDFVNMEFWNAKKRHAAWADIGRWVDKTLVGAQ</sequence>
<dbReference type="GO" id="GO:0016787">
    <property type="term" value="F:hydrolase activity"/>
    <property type="evidence" value="ECO:0007669"/>
    <property type="project" value="UniProtKB-KW"/>
</dbReference>
<evidence type="ECO:0000313" key="5">
    <source>
        <dbReference type="Proteomes" id="UP000027265"/>
    </source>
</evidence>
<organism evidence="4 5">
    <name type="scientific">Jaapia argillacea MUCL 33604</name>
    <dbReference type="NCBI Taxonomy" id="933084"/>
    <lineage>
        <taxon>Eukaryota</taxon>
        <taxon>Fungi</taxon>
        <taxon>Dikarya</taxon>
        <taxon>Basidiomycota</taxon>
        <taxon>Agaricomycotina</taxon>
        <taxon>Agaricomycetes</taxon>
        <taxon>Agaricomycetidae</taxon>
        <taxon>Jaapiales</taxon>
        <taxon>Jaapiaceae</taxon>
        <taxon>Jaapia</taxon>
    </lineage>
</organism>
<keyword evidence="2" id="KW-0812">Transmembrane</keyword>
<keyword evidence="2" id="KW-1133">Transmembrane helix</keyword>
<evidence type="ECO:0000256" key="1">
    <source>
        <dbReference type="ARBA" id="ARBA00022801"/>
    </source>
</evidence>
<accession>A0A067PKD1</accession>
<feature type="domain" description="Alpha/beta hydrolase fold-3" evidence="3">
    <location>
        <begin position="137"/>
        <end position="359"/>
    </location>
</feature>
<dbReference type="Pfam" id="PF07859">
    <property type="entry name" value="Abhydrolase_3"/>
    <property type="match status" value="1"/>
</dbReference>
<feature type="transmembrane region" description="Helical" evidence="2">
    <location>
        <begin position="12"/>
        <end position="31"/>
    </location>
</feature>
<dbReference type="OrthoDB" id="2152029at2759"/>
<dbReference type="AlphaFoldDB" id="A0A067PKD1"/>
<proteinExistence type="predicted"/>
<dbReference type="PANTHER" id="PTHR48081">
    <property type="entry name" value="AB HYDROLASE SUPERFAMILY PROTEIN C4A8.06C"/>
    <property type="match status" value="1"/>
</dbReference>
<dbReference type="STRING" id="933084.A0A067PKD1"/>
<name>A0A067PKD1_9AGAM</name>
<reference evidence="5" key="1">
    <citation type="journal article" date="2014" name="Proc. Natl. Acad. Sci. U.S.A.">
        <title>Extensive sampling of basidiomycete genomes demonstrates inadequacy of the white-rot/brown-rot paradigm for wood decay fungi.</title>
        <authorList>
            <person name="Riley R."/>
            <person name="Salamov A.A."/>
            <person name="Brown D.W."/>
            <person name="Nagy L.G."/>
            <person name="Floudas D."/>
            <person name="Held B.W."/>
            <person name="Levasseur A."/>
            <person name="Lombard V."/>
            <person name="Morin E."/>
            <person name="Otillar R."/>
            <person name="Lindquist E.A."/>
            <person name="Sun H."/>
            <person name="LaButti K.M."/>
            <person name="Schmutz J."/>
            <person name="Jabbour D."/>
            <person name="Luo H."/>
            <person name="Baker S.E."/>
            <person name="Pisabarro A.G."/>
            <person name="Walton J.D."/>
            <person name="Blanchette R.A."/>
            <person name="Henrissat B."/>
            <person name="Martin F."/>
            <person name="Cullen D."/>
            <person name="Hibbett D.S."/>
            <person name="Grigoriev I.V."/>
        </authorList>
    </citation>
    <scope>NUCLEOTIDE SEQUENCE [LARGE SCALE GENOMIC DNA]</scope>
    <source>
        <strain evidence="5">MUCL 33604</strain>
    </source>
</reference>
<dbReference type="InterPro" id="IPR013094">
    <property type="entry name" value="AB_hydrolase_3"/>
</dbReference>
<evidence type="ECO:0000259" key="3">
    <source>
        <dbReference type="Pfam" id="PF07859"/>
    </source>
</evidence>
<dbReference type="InParanoid" id="A0A067PKD1"/>
<keyword evidence="2" id="KW-0472">Membrane</keyword>
<evidence type="ECO:0000256" key="2">
    <source>
        <dbReference type="SAM" id="Phobius"/>
    </source>
</evidence>
<evidence type="ECO:0000313" key="4">
    <source>
        <dbReference type="EMBL" id="KDQ51427.1"/>
    </source>
</evidence>
<dbReference type="HOGENOM" id="CLU_019364_1_0_1"/>
<dbReference type="InterPro" id="IPR029058">
    <property type="entry name" value="AB_hydrolase_fold"/>
</dbReference>
<dbReference type="Gene3D" id="3.40.50.1820">
    <property type="entry name" value="alpha/beta hydrolase"/>
    <property type="match status" value="1"/>
</dbReference>
<dbReference type="InterPro" id="IPR050300">
    <property type="entry name" value="GDXG_lipolytic_enzyme"/>
</dbReference>
<protein>
    <recommendedName>
        <fullName evidence="3">Alpha/beta hydrolase fold-3 domain-containing protein</fullName>
    </recommendedName>
</protein>
<dbReference type="PANTHER" id="PTHR48081:SF8">
    <property type="entry name" value="ALPHA_BETA HYDROLASE FOLD-3 DOMAIN-CONTAINING PROTEIN-RELATED"/>
    <property type="match status" value="1"/>
</dbReference>
<dbReference type="Proteomes" id="UP000027265">
    <property type="component" value="Unassembled WGS sequence"/>
</dbReference>
<dbReference type="SUPFAM" id="SSF53474">
    <property type="entry name" value="alpha/beta-Hydrolases"/>
    <property type="match status" value="1"/>
</dbReference>
<gene>
    <name evidence="4" type="ORF">JAAARDRAFT_199076</name>
</gene>
<dbReference type="EMBL" id="KL197748">
    <property type="protein sequence ID" value="KDQ51427.1"/>
    <property type="molecule type" value="Genomic_DNA"/>
</dbReference>